<dbReference type="InterPro" id="IPR027417">
    <property type="entry name" value="P-loop_NTPase"/>
</dbReference>
<keyword evidence="3" id="KW-0812">Transmembrane</keyword>
<dbReference type="InterPro" id="IPR003593">
    <property type="entry name" value="AAA+_ATPase"/>
</dbReference>
<evidence type="ECO:0000256" key="2">
    <source>
        <dbReference type="ARBA" id="ARBA00007448"/>
    </source>
</evidence>
<dbReference type="GO" id="GO:0005524">
    <property type="term" value="F:ATP binding"/>
    <property type="evidence" value="ECO:0007669"/>
    <property type="project" value="UniProtKB-KW"/>
</dbReference>
<evidence type="ECO:0000256" key="1">
    <source>
        <dbReference type="ARBA" id="ARBA00004434"/>
    </source>
</evidence>
<evidence type="ECO:0000259" key="15">
    <source>
        <dbReference type="SMART" id="SM01024"/>
    </source>
</evidence>
<dbReference type="GO" id="GO:0016887">
    <property type="term" value="F:ATP hydrolysis activity"/>
    <property type="evidence" value="ECO:0007669"/>
    <property type="project" value="InterPro"/>
</dbReference>
<comment type="catalytic activity">
    <reaction evidence="11">
        <text>ATP + H2O = ADP + phosphate + H(+)</text>
        <dbReference type="Rhea" id="RHEA:13065"/>
        <dbReference type="ChEBI" id="CHEBI:15377"/>
        <dbReference type="ChEBI" id="CHEBI:15378"/>
        <dbReference type="ChEBI" id="CHEBI:30616"/>
        <dbReference type="ChEBI" id="CHEBI:43474"/>
        <dbReference type="ChEBI" id="CHEBI:456216"/>
    </reaction>
    <physiologicalReaction direction="left-to-right" evidence="11">
        <dbReference type="Rhea" id="RHEA:13066"/>
    </physiologicalReaction>
</comment>
<comment type="subcellular location">
    <subcellularLocation>
        <location evidence="1">Mitochondrion inner membrane</location>
        <topology evidence="1">Single-pass membrane protein</topology>
    </subcellularLocation>
</comment>
<evidence type="ECO:0000259" key="14">
    <source>
        <dbReference type="SMART" id="SM00382"/>
    </source>
</evidence>
<dbReference type="SMART" id="SM00382">
    <property type="entry name" value="AAA"/>
    <property type="match status" value="1"/>
</dbReference>
<comment type="similarity">
    <text evidence="2">Belongs to the AAA ATPase family. BCS1 subfamily.</text>
</comment>
<evidence type="ECO:0000256" key="12">
    <source>
        <dbReference type="RuleBase" id="RU003651"/>
    </source>
</evidence>
<dbReference type="PANTHER" id="PTHR23070">
    <property type="entry name" value="BCS1 AAA-TYPE ATPASE"/>
    <property type="match status" value="1"/>
</dbReference>
<keyword evidence="6" id="KW-0378">Hydrolase</keyword>
<dbReference type="InterPro" id="IPR057495">
    <property type="entry name" value="AAA_lid_BCS1"/>
</dbReference>
<keyword evidence="8" id="KW-1133">Transmembrane helix</keyword>
<proteinExistence type="inferred from homology"/>
<keyword evidence="5" id="KW-0999">Mitochondrion inner membrane</keyword>
<dbReference type="GO" id="GO:0005743">
    <property type="term" value="C:mitochondrial inner membrane"/>
    <property type="evidence" value="ECO:0007669"/>
    <property type="project" value="UniProtKB-SubCell"/>
</dbReference>
<dbReference type="Gene3D" id="3.40.50.300">
    <property type="entry name" value="P-loop containing nucleotide triphosphate hydrolases"/>
    <property type="match status" value="1"/>
</dbReference>
<feature type="compositionally biased region" description="Basic and acidic residues" evidence="13">
    <location>
        <begin position="536"/>
        <end position="548"/>
    </location>
</feature>
<name>A0A8H6JW86_9PEZI</name>
<feature type="compositionally biased region" description="Low complexity" evidence="13">
    <location>
        <begin position="561"/>
        <end position="571"/>
    </location>
</feature>
<evidence type="ECO:0000256" key="3">
    <source>
        <dbReference type="ARBA" id="ARBA00022692"/>
    </source>
</evidence>
<dbReference type="InterPro" id="IPR003960">
    <property type="entry name" value="ATPase_AAA_CS"/>
</dbReference>
<accession>A0A8H6JW86</accession>
<dbReference type="InterPro" id="IPR003959">
    <property type="entry name" value="ATPase_AAA_core"/>
</dbReference>
<dbReference type="Proteomes" id="UP000654918">
    <property type="component" value="Unassembled WGS sequence"/>
</dbReference>
<evidence type="ECO:0000256" key="5">
    <source>
        <dbReference type="ARBA" id="ARBA00022792"/>
    </source>
</evidence>
<feature type="compositionally biased region" description="Basic residues" evidence="13">
    <location>
        <begin position="549"/>
        <end position="560"/>
    </location>
</feature>
<dbReference type="EMBL" id="WIGO01000281">
    <property type="protein sequence ID" value="KAF6819836.1"/>
    <property type="molecule type" value="Genomic_DNA"/>
</dbReference>
<evidence type="ECO:0000256" key="8">
    <source>
        <dbReference type="ARBA" id="ARBA00022989"/>
    </source>
</evidence>
<keyword evidence="9" id="KW-0496">Mitochondrion</keyword>
<dbReference type="Pfam" id="PF08740">
    <property type="entry name" value="BCS1_N"/>
    <property type="match status" value="1"/>
</dbReference>
<dbReference type="AlphaFoldDB" id="A0A8H6JW86"/>
<evidence type="ECO:0000256" key="7">
    <source>
        <dbReference type="ARBA" id="ARBA00022840"/>
    </source>
</evidence>
<keyword evidence="17" id="KW-1185">Reference proteome</keyword>
<reference evidence="16" key="1">
    <citation type="journal article" date="2020" name="Phytopathology">
        <title>Genome Sequence Resources of Colletotrichum truncatum, C. plurivorum, C. musicola, and C. sojae: Four Species Pathogenic to Soybean (Glycine max).</title>
        <authorList>
            <person name="Rogerio F."/>
            <person name="Boufleur T.R."/>
            <person name="Ciampi-Guillardi M."/>
            <person name="Sukno S.A."/>
            <person name="Thon M.R."/>
            <person name="Massola Junior N.S."/>
            <person name="Baroncelli R."/>
        </authorList>
    </citation>
    <scope>NUCLEOTIDE SEQUENCE</scope>
    <source>
        <strain evidence="16">LFN00145</strain>
    </source>
</reference>
<keyword evidence="7 12" id="KW-0067">ATP-binding</keyword>
<dbReference type="Pfam" id="PF00004">
    <property type="entry name" value="AAA"/>
    <property type="match status" value="1"/>
</dbReference>
<evidence type="ECO:0000313" key="16">
    <source>
        <dbReference type="EMBL" id="KAF6819836.1"/>
    </source>
</evidence>
<dbReference type="PROSITE" id="PS00674">
    <property type="entry name" value="AAA"/>
    <property type="match status" value="1"/>
</dbReference>
<feature type="compositionally biased region" description="Acidic residues" evidence="13">
    <location>
        <begin position="367"/>
        <end position="376"/>
    </location>
</feature>
<evidence type="ECO:0000256" key="11">
    <source>
        <dbReference type="ARBA" id="ARBA00048778"/>
    </source>
</evidence>
<evidence type="ECO:0000256" key="6">
    <source>
        <dbReference type="ARBA" id="ARBA00022801"/>
    </source>
</evidence>
<dbReference type="SMART" id="SM01024">
    <property type="entry name" value="BCS1_N"/>
    <property type="match status" value="1"/>
</dbReference>
<sequence>MGDILRFTKASFLSGATDATTQGLGDLLERSAPGFASLQRFFSRWLRVDLATIVLLISFGGDIPRAISGLQKLWTQIYWWITRFFTASISIASNDKLNREVLNWLSAHVLARQGTRILTARTEVIQNDAWYDRKPIERDDLHHEKRVPVQYLPTFGTTWFVHDGGFFMVRRVPSRSTGSYFGIPDEYSAAPQGDEPLVVMRLGRSIKPIKSFLDNCRDFADKQRESFITVRATKNQYGQESWDTTILRPIRPLETVHFEDKTKNKLIADISTYLHPGTRAFYTERGIPYRRGYLFYGPPGTGKTSLSLALASHFSLELYLVHIPSIRGDNDLENLFTALPPKCIVLLEDIDAVGIERRKRLDSDGAGSDDDDDDGASDTSSERDFARTRCTLSGLLNVLDGVASQEGRIVLMTSNVAHKLDKALVRPGRIDRMIFLGNISQQSARGMFERMYRPHRHPGTGLLAGKQGADDGNEEKAPQDRETGFDELADEFCGQIPNDVFTPAQLQGYLLKHRGDPAVAAAQVAEWVVEERGIMEEAQRRKKAEATRKAKKKKQLRAKALKALASGPDAEAGAEEPTEEADKSKKETTATTEEGGGSAVNNESEETLTPGGQTHKSDGPNGEKKTADTKALTNGDADSSGAS</sequence>
<feature type="domain" description="AAA+ ATPase" evidence="14">
    <location>
        <begin position="289"/>
        <end position="440"/>
    </location>
</feature>
<feature type="compositionally biased region" description="Basic and acidic residues" evidence="13">
    <location>
        <begin position="615"/>
        <end position="628"/>
    </location>
</feature>
<feature type="region of interest" description="Disordered" evidence="13">
    <location>
        <begin position="361"/>
        <end position="383"/>
    </location>
</feature>
<dbReference type="InterPro" id="IPR014851">
    <property type="entry name" value="BCS1_N"/>
</dbReference>
<evidence type="ECO:0000313" key="17">
    <source>
        <dbReference type="Proteomes" id="UP000654918"/>
    </source>
</evidence>
<gene>
    <name evidence="16" type="ORF">CPLU01_12944</name>
</gene>
<organism evidence="16 17">
    <name type="scientific">Colletotrichum plurivorum</name>
    <dbReference type="NCBI Taxonomy" id="2175906"/>
    <lineage>
        <taxon>Eukaryota</taxon>
        <taxon>Fungi</taxon>
        <taxon>Dikarya</taxon>
        <taxon>Ascomycota</taxon>
        <taxon>Pezizomycotina</taxon>
        <taxon>Sordariomycetes</taxon>
        <taxon>Hypocreomycetidae</taxon>
        <taxon>Glomerellales</taxon>
        <taxon>Glomerellaceae</taxon>
        <taxon>Colletotrichum</taxon>
        <taxon>Colletotrichum orchidearum species complex</taxon>
    </lineage>
</organism>
<keyword evidence="4 12" id="KW-0547">Nucleotide-binding</keyword>
<dbReference type="SUPFAM" id="SSF52540">
    <property type="entry name" value="P-loop containing nucleoside triphosphate hydrolases"/>
    <property type="match status" value="1"/>
</dbReference>
<evidence type="ECO:0000256" key="4">
    <source>
        <dbReference type="ARBA" id="ARBA00022741"/>
    </source>
</evidence>
<protein>
    <submittedName>
        <fullName evidence="16">Mitochondrial chaperone BCS1-B 1</fullName>
    </submittedName>
</protein>
<dbReference type="Pfam" id="PF25426">
    <property type="entry name" value="AAA_lid_BCS1"/>
    <property type="match status" value="1"/>
</dbReference>
<dbReference type="InterPro" id="IPR050747">
    <property type="entry name" value="Mitochondrial_chaperone_BCS1"/>
</dbReference>
<dbReference type="PRINTS" id="PR00300">
    <property type="entry name" value="CLPPROTEASEA"/>
</dbReference>
<feature type="domain" description="BCS1 N-terminal" evidence="15">
    <location>
        <begin position="57"/>
        <end position="256"/>
    </location>
</feature>
<dbReference type="InterPro" id="IPR001270">
    <property type="entry name" value="ClpA/B"/>
</dbReference>
<feature type="region of interest" description="Disordered" evidence="13">
    <location>
        <begin position="536"/>
        <end position="643"/>
    </location>
</feature>
<comment type="caution">
    <text evidence="16">The sequence shown here is derived from an EMBL/GenBank/DDBJ whole genome shotgun (WGS) entry which is preliminary data.</text>
</comment>
<feature type="region of interest" description="Disordered" evidence="13">
    <location>
        <begin position="461"/>
        <end position="481"/>
    </location>
</feature>
<keyword evidence="10" id="KW-0472">Membrane</keyword>
<evidence type="ECO:0000256" key="13">
    <source>
        <dbReference type="SAM" id="MobiDB-lite"/>
    </source>
</evidence>
<evidence type="ECO:0000256" key="9">
    <source>
        <dbReference type="ARBA" id="ARBA00023128"/>
    </source>
</evidence>
<evidence type="ECO:0000256" key="10">
    <source>
        <dbReference type="ARBA" id="ARBA00023136"/>
    </source>
</evidence>